<evidence type="ECO:0000256" key="3">
    <source>
        <dbReference type="SAM" id="MobiDB-lite"/>
    </source>
</evidence>
<organism evidence="4 5">
    <name type="scientific">Trichuris muris</name>
    <name type="common">Mouse whipworm</name>
    <dbReference type="NCBI Taxonomy" id="70415"/>
    <lineage>
        <taxon>Eukaryota</taxon>
        <taxon>Metazoa</taxon>
        <taxon>Ecdysozoa</taxon>
        <taxon>Nematoda</taxon>
        <taxon>Enoplea</taxon>
        <taxon>Dorylaimia</taxon>
        <taxon>Trichinellida</taxon>
        <taxon>Trichuridae</taxon>
        <taxon>Trichuris</taxon>
    </lineage>
</organism>
<accession>A0A5S6R486</accession>
<name>A0A5S6R486_TRIMR</name>
<keyword evidence="4" id="KW-1185">Reference proteome</keyword>
<feature type="region of interest" description="Disordered" evidence="3">
    <location>
        <begin position="168"/>
        <end position="207"/>
    </location>
</feature>
<evidence type="ECO:0000256" key="2">
    <source>
        <dbReference type="ARBA" id="ARBA00023157"/>
    </source>
</evidence>
<dbReference type="PANTHER" id="PTHR22906">
    <property type="entry name" value="PROPERDIN"/>
    <property type="match status" value="1"/>
</dbReference>
<reference evidence="5" key="1">
    <citation type="submission" date="2019-12" db="UniProtKB">
        <authorList>
            <consortium name="WormBaseParasite"/>
        </authorList>
    </citation>
    <scope>IDENTIFICATION</scope>
</reference>
<feature type="compositionally biased region" description="Low complexity" evidence="3">
    <location>
        <begin position="173"/>
        <end position="187"/>
    </location>
</feature>
<dbReference type="SMART" id="SM00209">
    <property type="entry name" value="TSP1"/>
    <property type="match status" value="2"/>
</dbReference>
<feature type="region of interest" description="Disordered" evidence="3">
    <location>
        <begin position="224"/>
        <end position="259"/>
    </location>
</feature>
<dbReference type="Gene3D" id="2.20.100.10">
    <property type="entry name" value="Thrombospondin type-1 (TSP1) repeat"/>
    <property type="match status" value="1"/>
</dbReference>
<dbReference type="PROSITE" id="PS50092">
    <property type="entry name" value="TSP1"/>
    <property type="match status" value="2"/>
</dbReference>
<keyword evidence="2" id="KW-1015">Disulfide bond</keyword>
<keyword evidence="1" id="KW-0677">Repeat</keyword>
<dbReference type="InterPro" id="IPR052065">
    <property type="entry name" value="Compl_asym_regulator"/>
</dbReference>
<evidence type="ECO:0000313" key="4">
    <source>
        <dbReference type="Proteomes" id="UP000046395"/>
    </source>
</evidence>
<dbReference type="InterPro" id="IPR036383">
    <property type="entry name" value="TSP1_rpt_sf"/>
</dbReference>
<evidence type="ECO:0000256" key="1">
    <source>
        <dbReference type="ARBA" id="ARBA00022737"/>
    </source>
</evidence>
<dbReference type="Pfam" id="PF00090">
    <property type="entry name" value="TSP_1"/>
    <property type="match status" value="1"/>
</dbReference>
<proteinExistence type="predicted"/>
<protein>
    <submittedName>
        <fullName evidence="5">Uncharacterized protein</fullName>
    </submittedName>
</protein>
<dbReference type="InterPro" id="IPR000884">
    <property type="entry name" value="TSP1_rpt"/>
</dbReference>
<dbReference type="SUPFAM" id="SSF82895">
    <property type="entry name" value="TSP-1 type 1 repeat"/>
    <property type="match status" value="2"/>
</dbReference>
<dbReference type="Proteomes" id="UP000046395">
    <property type="component" value="Unassembled WGS sequence"/>
</dbReference>
<dbReference type="WBParaSite" id="TMUE_3000014119.1">
    <property type="protein sequence ID" value="TMUE_3000014119.1"/>
    <property type="gene ID" value="WBGene00302131"/>
</dbReference>
<evidence type="ECO:0000313" key="5">
    <source>
        <dbReference type="WBParaSite" id="TMUE_3000014119.1"/>
    </source>
</evidence>
<dbReference type="AlphaFoldDB" id="A0A5S6R486"/>
<sequence length="424" mass="47573">MVVAKFYFMLLPNFNQNLPEVETLSEDQPGRDVHQSHNVASNLEDLDHMQRELLLNSQRFKVNRIVELTKPRTAPPYETPFNVYTSVWTAWSHWSACYNNLQMRARACSSIRGHRCPGENIESKPCRQMVGRFQESFQPVSHGSTNVGGLNAIAINTLGDKFSHQLPNVELNKSPPASFSKSPSTTSKEMEDKLTNTRSTLMPPPSGRRQMDAFAGQILPPAATIGPPSITPPGWHKPERTNKSESVIPLRTQPSETHFEKIAQPPTLDKETATSVRVTKRPPNASLVLLEPEITMKVIPKKISEDRLGNSSRPVSPARRVEANVERNRSYSKPPSIFPEIKLINIALSSLSNNELRVHQAAWSSWSAWSKCTCKRQTRTRACIYPDDAPLTIGCRGESYEIISCDEPEDPQSQKNCIRKAKVV</sequence>